<evidence type="ECO:0000313" key="2">
    <source>
        <dbReference type="Proteomes" id="UP000247790"/>
    </source>
</evidence>
<dbReference type="Proteomes" id="UP000247790">
    <property type="component" value="Unassembled WGS sequence"/>
</dbReference>
<sequence length="40" mass="4361">MPEAYLGAGVDKHNCYSYNDSYTYLGLKFIGAAGREGSKL</sequence>
<dbReference type="AlphaFoldDB" id="A0A2V4V6E7"/>
<accession>A0A2V4V6E7</accession>
<organism evidence="1 2">
    <name type="scientific">Paenibacillus barcinonensis</name>
    <dbReference type="NCBI Taxonomy" id="198119"/>
    <lineage>
        <taxon>Bacteria</taxon>
        <taxon>Bacillati</taxon>
        <taxon>Bacillota</taxon>
        <taxon>Bacilli</taxon>
        <taxon>Bacillales</taxon>
        <taxon>Paenibacillaceae</taxon>
        <taxon>Paenibacillus</taxon>
    </lineage>
</organism>
<protein>
    <submittedName>
        <fullName evidence="1">Uncharacterized protein</fullName>
    </submittedName>
</protein>
<name>A0A2V4V6E7_PAEBA</name>
<comment type="caution">
    <text evidence="1">The sequence shown here is derived from an EMBL/GenBank/DDBJ whole genome shotgun (WGS) entry which is preliminary data.</text>
</comment>
<gene>
    <name evidence="1" type="ORF">DFQ00_114131</name>
</gene>
<proteinExistence type="predicted"/>
<dbReference type="RefSeq" id="WP_280530081.1">
    <property type="nucleotide sequence ID" value="NZ_CP054614.1"/>
</dbReference>
<dbReference type="EMBL" id="QJSW01000014">
    <property type="protein sequence ID" value="PYE47389.1"/>
    <property type="molecule type" value="Genomic_DNA"/>
</dbReference>
<evidence type="ECO:0000313" key="1">
    <source>
        <dbReference type="EMBL" id="PYE47389.1"/>
    </source>
</evidence>
<reference evidence="1 2" key="1">
    <citation type="submission" date="2018-06" db="EMBL/GenBank/DDBJ databases">
        <title>Genomic Encyclopedia of Type Strains, Phase III (KMG-III): the genomes of soil and plant-associated and newly described type strains.</title>
        <authorList>
            <person name="Whitman W."/>
        </authorList>
    </citation>
    <scope>NUCLEOTIDE SEQUENCE [LARGE SCALE GENOMIC DNA]</scope>
    <source>
        <strain evidence="1 2">CECT 7022</strain>
    </source>
</reference>